<feature type="region of interest" description="Disordered" evidence="1">
    <location>
        <begin position="1"/>
        <end position="67"/>
    </location>
</feature>
<name>A0ABD3VHU2_SINWO</name>
<dbReference type="AlphaFoldDB" id="A0ABD3VHU2"/>
<comment type="caution">
    <text evidence="2">The sequence shown here is derived from an EMBL/GenBank/DDBJ whole genome shotgun (WGS) entry which is preliminary data.</text>
</comment>
<evidence type="ECO:0000313" key="2">
    <source>
        <dbReference type="EMBL" id="KAL3861140.1"/>
    </source>
</evidence>
<dbReference type="Proteomes" id="UP001634394">
    <property type="component" value="Unassembled WGS sequence"/>
</dbReference>
<accession>A0ABD3VHU2</accession>
<gene>
    <name evidence="2" type="ORF">ACJMK2_007209</name>
</gene>
<reference evidence="2 3" key="1">
    <citation type="submission" date="2024-11" db="EMBL/GenBank/DDBJ databases">
        <title>Chromosome-level genome assembly of the freshwater bivalve Anodonta woodiana.</title>
        <authorList>
            <person name="Chen X."/>
        </authorList>
    </citation>
    <scope>NUCLEOTIDE SEQUENCE [LARGE SCALE GENOMIC DNA]</scope>
    <source>
        <strain evidence="2">MN2024</strain>
        <tissue evidence="2">Gills</tissue>
    </source>
</reference>
<feature type="non-terminal residue" evidence="2">
    <location>
        <position position="67"/>
    </location>
</feature>
<dbReference type="EMBL" id="JBJQND010000011">
    <property type="protein sequence ID" value="KAL3861140.1"/>
    <property type="molecule type" value="Genomic_DNA"/>
</dbReference>
<protein>
    <submittedName>
        <fullName evidence="2">Uncharacterized protein</fullName>
    </submittedName>
</protein>
<evidence type="ECO:0000313" key="3">
    <source>
        <dbReference type="Proteomes" id="UP001634394"/>
    </source>
</evidence>
<proteinExistence type="predicted"/>
<keyword evidence="3" id="KW-1185">Reference proteome</keyword>
<evidence type="ECO:0000256" key="1">
    <source>
        <dbReference type="SAM" id="MobiDB-lite"/>
    </source>
</evidence>
<feature type="compositionally biased region" description="Basic and acidic residues" evidence="1">
    <location>
        <begin position="1"/>
        <end position="14"/>
    </location>
</feature>
<sequence>MDAEERVDKETREEENGETQNNQSFEIADGEPFSQNFEEQKYNLEPPNDVNSSRVARARDEDERGNE</sequence>
<feature type="compositionally biased region" description="Basic and acidic residues" evidence="1">
    <location>
        <begin position="57"/>
        <end position="67"/>
    </location>
</feature>
<organism evidence="2 3">
    <name type="scientific">Sinanodonta woodiana</name>
    <name type="common">Chinese pond mussel</name>
    <name type="synonym">Anodonta woodiana</name>
    <dbReference type="NCBI Taxonomy" id="1069815"/>
    <lineage>
        <taxon>Eukaryota</taxon>
        <taxon>Metazoa</taxon>
        <taxon>Spiralia</taxon>
        <taxon>Lophotrochozoa</taxon>
        <taxon>Mollusca</taxon>
        <taxon>Bivalvia</taxon>
        <taxon>Autobranchia</taxon>
        <taxon>Heteroconchia</taxon>
        <taxon>Palaeoheterodonta</taxon>
        <taxon>Unionida</taxon>
        <taxon>Unionoidea</taxon>
        <taxon>Unionidae</taxon>
        <taxon>Unioninae</taxon>
        <taxon>Sinanodonta</taxon>
    </lineage>
</organism>